<proteinExistence type="predicted"/>
<dbReference type="EMBL" id="UINC01038714">
    <property type="protein sequence ID" value="SVB36112.1"/>
    <property type="molecule type" value="Genomic_DNA"/>
</dbReference>
<evidence type="ECO:0000313" key="1">
    <source>
        <dbReference type="EMBL" id="SVB36112.1"/>
    </source>
</evidence>
<organism evidence="1">
    <name type="scientific">marine metagenome</name>
    <dbReference type="NCBI Taxonomy" id="408172"/>
    <lineage>
        <taxon>unclassified sequences</taxon>
        <taxon>metagenomes</taxon>
        <taxon>ecological metagenomes</taxon>
    </lineage>
</organism>
<feature type="non-terminal residue" evidence="1">
    <location>
        <position position="25"/>
    </location>
</feature>
<gene>
    <name evidence="1" type="ORF">METZ01_LOCUS188966</name>
</gene>
<name>A0A382DDL1_9ZZZZ</name>
<accession>A0A382DDL1</accession>
<reference evidence="1" key="1">
    <citation type="submission" date="2018-05" db="EMBL/GenBank/DDBJ databases">
        <authorList>
            <person name="Lanie J.A."/>
            <person name="Ng W.-L."/>
            <person name="Kazmierczak K.M."/>
            <person name="Andrzejewski T.M."/>
            <person name="Davidsen T.M."/>
            <person name="Wayne K.J."/>
            <person name="Tettelin H."/>
            <person name="Glass J.I."/>
            <person name="Rusch D."/>
            <person name="Podicherti R."/>
            <person name="Tsui H.-C.T."/>
            <person name="Winkler M.E."/>
        </authorList>
    </citation>
    <scope>NUCLEOTIDE SEQUENCE</scope>
</reference>
<dbReference type="AlphaFoldDB" id="A0A382DDL1"/>
<protein>
    <submittedName>
        <fullName evidence="1">Uncharacterized protein</fullName>
    </submittedName>
</protein>
<sequence>MKFYRVLTLMQACTGSRQLAGRVKI</sequence>